<dbReference type="PATRIC" id="fig|1716141.3.peg.5985"/>
<gene>
    <name evidence="1" type="ORF">STSP_56950</name>
</gene>
<evidence type="ECO:0000313" key="1">
    <source>
        <dbReference type="EMBL" id="OAH10853.1"/>
    </source>
</evidence>
<evidence type="ECO:0000313" key="2">
    <source>
        <dbReference type="Proteomes" id="UP000077381"/>
    </source>
</evidence>
<accession>A0A177HIR9</accession>
<name>A0A177HIR9_9ACTN</name>
<dbReference type="EMBL" id="LOHS01000117">
    <property type="protein sequence ID" value="OAH10853.1"/>
    <property type="molecule type" value="Genomic_DNA"/>
</dbReference>
<proteinExistence type="predicted"/>
<organism evidence="1 2">
    <name type="scientific">Streptomyces jeddahensis</name>
    <dbReference type="NCBI Taxonomy" id="1716141"/>
    <lineage>
        <taxon>Bacteria</taxon>
        <taxon>Bacillati</taxon>
        <taxon>Actinomycetota</taxon>
        <taxon>Actinomycetes</taxon>
        <taxon>Kitasatosporales</taxon>
        <taxon>Streptomycetaceae</taxon>
        <taxon>Streptomyces</taxon>
    </lineage>
</organism>
<keyword evidence="2" id="KW-1185">Reference proteome</keyword>
<reference evidence="1 2" key="1">
    <citation type="submission" date="2015-12" db="EMBL/GenBank/DDBJ databases">
        <title>Genome sequence of Streptomyces sp. G25.</title>
        <authorList>
            <person name="Poehlein A."/>
            <person name="Roettig A."/>
            <person name="Hiessl S."/>
            <person name="Hauschild P."/>
            <person name="Schauer J."/>
            <person name="Madkour M.H."/>
            <person name="Al-Ansari A.M."/>
            <person name="Almakishah N.H."/>
            <person name="Steinbuechel A."/>
            <person name="Daniel R."/>
        </authorList>
    </citation>
    <scope>NUCLEOTIDE SEQUENCE [LARGE SCALE GENOMIC DNA]</scope>
    <source>
        <strain evidence="2">G25(2015)</strain>
    </source>
</reference>
<comment type="caution">
    <text evidence="1">The sequence shown here is derived from an EMBL/GenBank/DDBJ whole genome shotgun (WGS) entry which is preliminary data.</text>
</comment>
<dbReference type="Proteomes" id="UP000077381">
    <property type="component" value="Unassembled WGS sequence"/>
</dbReference>
<protein>
    <submittedName>
        <fullName evidence="1">Uncharacterized protein</fullName>
    </submittedName>
</protein>
<dbReference type="AlphaFoldDB" id="A0A177HIR9"/>
<dbReference type="RefSeq" id="WP_157902913.1">
    <property type="nucleotide sequence ID" value="NZ_LOHS01000117.1"/>
</dbReference>
<sequence>MLDAAGRRAEAKGARKEALVLLTELGETGERKSWSNILSWWTTLFAPVGTVGGVPIP</sequence>